<organism evidence="2">
    <name type="scientific">viral metagenome</name>
    <dbReference type="NCBI Taxonomy" id="1070528"/>
    <lineage>
        <taxon>unclassified sequences</taxon>
        <taxon>metagenomes</taxon>
        <taxon>organismal metagenomes</taxon>
    </lineage>
</organism>
<dbReference type="AlphaFoldDB" id="A0A6C0CDE4"/>
<feature type="region of interest" description="Disordered" evidence="1">
    <location>
        <begin position="20"/>
        <end position="85"/>
    </location>
</feature>
<evidence type="ECO:0000256" key="1">
    <source>
        <dbReference type="SAM" id="MobiDB-lite"/>
    </source>
</evidence>
<proteinExistence type="predicted"/>
<name>A0A6C0CDE4_9ZZZZ</name>
<evidence type="ECO:0000313" key="2">
    <source>
        <dbReference type="EMBL" id="QHT02588.1"/>
    </source>
</evidence>
<dbReference type="EMBL" id="MN739396">
    <property type="protein sequence ID" value="QHT02588.1"/>
    <property type="molecule type" value="Genomic_DNA"/>
</dbReference>
<accession>A0A6C0CDE4</accession>
<feature type="compositionally biased region" description="Basic residues" evidence="1">
    <location>
        <begin position="20"/>
        <end position="52"/>
    </location>
</feature>
<sequence>MGRRLRSKRVRINRFKSTRFKRNRIKSNRIKRNSIKKRNTSKKSRKSFKKIKNTSNRLFLGGLAPGGSVERHKQEQAKAQTEISKTTEAEALKEEKKRYVDSFDPSNATAEETQAAIDAALNGM</sequence>
<reference evidence="2" key="1">
    <citation type="journal article" date="2020" name="Nature">
        <title>Giant virus diversity and host interactions through global metagenomics.</title>
        <authorList>
            <person name="Schulz F."/>
            <person name="Roux S."/>
            <person name="Paez-Espino D."/>
            <person name="Jungbluth S."/>
            <person name="Walsh D.A."/>
            <person name="Denef V.J."/>
            <person name="McMahon K.D."/>
            <person name="Konstantinidis K.T."/>
            <person name="Eloe-Fadrosh E.A."/>
            <person name="Kyrpides N.C."/>
            <person name="Woyke T."/>
        </authorList>
    </citation>
    <scope>NUCLEOTIDE SEQUENCE</scope>
    <source>
        <strain evidence="2">GVMAG-M-3300020595-32</strain>
    </source>
</reference>
<protein>
    <submittedName>
        <fullName evidence="2">Uncharacterized protein</fullName>
    </submittedName>
</protein>